<feature type="region of interest" description="Disordered" evidence="1">
    <location>
        <begin position="276"/>
        <end position="411"/>
    </location>
</feature>
<gene>
    <name evidence="2" type="ORF">Cvel_20888</name>
</gene>
<feature type="compositionally biased region" description="Basic and acidic residues" evidence="1">
    <location>
        <begin position="208"/>
        <end position="222"/>
    </location>
</feature>
<protein>
    <submittedName>
        <fullName evidence="2">Uncharacterized protein</fullName>
    </submittedName>
</protein>
<organism evidence="2">
    <name type="scientific">Chromera velia CCMP2878</name>
    <dbReference type="NCBI Taxonomy" id="1169474"/>
    <lineage>
        <taxon>Eukaryota</taxon>
        <taxon>Sar</taxon>
        <taxon>Alveolata</taxon>
        <taxon>Colpodellida</taxon>
        <taxon>Chromeraceae</taxon>
        <taxon>Chromera</taxon>
    </lineage>
</organism>
<feature type="region of interest" description="Disordered" evidence="1">
    <location>
        <begin position="1"/>
        <end position="264"/>
    </location>
</feature>
<feature type="compositionally biased region" description="Low complexity" evidence="1">
    <location>
        <begin position="177"/>
        <end position="187"/>
    </location>
</feature>
<evidence type="ECO:0000256" key="1">
    <source>
        <dbReference type="SAM" id="MobiDB-lite"/>
    </source>
</evidence>
<evidence type="ECO:0000313" key="2">
    <source>
        <dbReference type="EMBL" id="CEM25615.1"/>
    </source>
</evidence>
<feature type="compositionally biased region" description="Polar residues" evidence="1">
    <location>
        <begin position="325"/>
        <end position="347"/>
    </location>
</feature>
<dbReference type="EMBL" id="CDMZ01001010">
    <property type="protein sequence ID" value="CEM25615.1"/>
    <property type="molecule type" value="Genomic_DNA"/>
</dbReference>
<accession>A0A0G4G9H1</accession>
<feature type="compositionally biased region" description="Low complexity" evidence="1">
    <location>
        <begin position="1"/>
        <end position="21"/>
    </location>
</feature>
<dbReference type="AlphaFoldDB" id="A0A0G4G9H1"/>
<dbReference type="VEuPathDB" id="CryptoDB:Cvel_20888"/>
<reference evidence="2" key="1">
    <citation type="submission" date="2014-11" db="EMBL/GenBank/DDBJ databases">
        <authorList>
            <person name="Otto D Thomas"/>
            <person name="Naeem Raeece"/>
        </authorList>
    </citation>
    <scope>NUCLEOTIDE SEQUENCE</scope>
</reference>
<feature type="compositionally biased region" description="Low complexity" evidence="1">
    <location>
        <begin position="375"/>
        <end position="384"/>
    </location>
</feature>
<feature type="compositionally biased region" description="Polar residues" evidence="1">
    <location>
        <begin position="82"/>
        <end position="100"/>
    </location>
</feature>
<feature type="compositionally biased region" description="Basic residues" evidence="1">
    <location>
        <begin position="42"/>
        <end position="56"/>
    </location>
</feature>
<feature type="compositionally biased region" description="Basic and acidic residues" evidence="1">
    <location>
        <begin position="348"/>
        <end position="370"/>
    </location>
</feature>
<proteinExistence type="predicted"/>
<feature type="compositionally biased region" description="Basic and acidic residues" evidence="1">
    <location>
        <begin position="72"/>
        <end position="81"/>
    </location>
</feature>
<sequence length="502" mass="54246">MGLSTQTTATTCTAASTDTNTISRGTPPAFMEVGDDEEPPRRGRRRVPTPISRHRTDKGPGGQRGVTVQVDSPDRAHDLTADSHSANGGLTSSNVQTDFFTVTPPVQPPKGSAEGRGRARHRDRFGRGIETISHQKKERQNTLTASQLRKANKPNEEGGMLESLLNDQNLPVLAPDNSSSNQRQNSRFPPLRGQPTKTGSKLAGHTGNEAKDLGEKKKDKPSMKVTPGPAHHFQKHQERRLRQGISLPPNRHPNSRLPSQLPSLEDLKARAIARAALSKGRGRGGRHRESGSVHDGTLTHEPQSMAAPSHPPHTPTGFTRFPTRLHTQNTHSSSAVSPPTPVLSSEMETGKGGRIGKGEEKERERGRNDLTDLLSPIPSSSNFSPIPPGPKQEKERERTTTNSAAHSADPHYLALQKEKGNCGELKREHEPKEKTSVKTVRFVDVSIAKEGANVAGRGKEEEIRAKKGIKKEEAGPGKVTFSATSVSQSAGGLDALESVIEP</sequence>
<name>A0A0G4G9H1_9ALVE</name>